<comment type="caution">
    <text evidence="3">The sequence shown here is derived from an EMBL/GenBank/DDBJ whole genome shotgun (WGS) entry which is preliminary data.</text>
</comment>
<feature type="transmembrane region" description="Helical" evidence="1">
    <location>
        <begin position="12"/>
        <end position="33"/>
    </location>
</feature>
<evidence type="ECO:0000259" key="2">
    <source>
        <dbReference type="Pfam" id="PF01757"/>
    </source>
</evidence>
<dbReference type="InterPro" id="IPR050623">
    <property type="entry name" value="Glucan_succinyl_AcylTrfase"/>
</dbReference>
<evidence type="ECO:0000313" key="3">
    <source>
        <dbReference type="EMBL" id="MDT3469843.1"/>
    </source>
</evidence>
<dbReference type="EMBL" id="JAVSKO010000007">
    <property type="protein sequence ID" value="MDT3469843.1"/>
    <property type="molecule type" value="Genomic_DNA"/>
</dbReference>
<keyword evidence="3" id="KW-0808">Transferase</keyword>
<gene>
    <name evidence="3" type="ORF">ROV92_17810</name>
</gene>
<keyword evidence="1" id="KW-0472">Membrane</keyword>
<evidence type="ECO:0000313" key="4">
    <source>
        <dbReference type="Proteomes" id="UP001251948"/>
    </source>
</evidence>
<keyword evidence="3" id="KW-0012">Acyltransferase</keyword>
<name>A0AAJ2MU75_STEMA</name>
<dbReference type="PANTHER" id="PTHR36927:SF3">
    <property type="entry name" value="GLUCANS BIOSYNTHESIS PROTEIN C"/>
    <property type="match status" value="1"/>
</dbReference>
<keyword evidence="1" id="KW-1133">Transmembrane helix</keyword>
<dbReference type="RefSeq" id="WP_312563773.1">
    <property type="nucleotide sequence ID" value="NZ_JAVSKO010000007.1"/>
</dbReference>
<reference evidence="3" key="1">
    <citation type="submission" date="2023-07" db="EMBL/GenBank/DDBJ databases">
        <title>Comparative genomics of clinical Stenotrophomonas maltophilia isolates reveals regions of diversity which correlate with colonization and persistence in vivo.</title>
        <authorList>
            <person name="Mcdaniel M.S."/>
            <person name="Swords W.E."/>
            <person name="Sumpter N.A."/>
            <person name="Lindgren N.R."/>
            <person name="Billiot C.E."/>
        </authorList>
    </citation>
    <scope>NUCLEOTIDE SEQUENCE</scope>
    <source>
        <strain evidence="3">Ism4</strain>
    </source>
</reference>
<organism evidence="3 4">
    <name type="scientific">Stenotrophomonas maltophilia</name>
    <name type="common">Pseudomonas maltophilia</name>
    <name type="synonym">Xanthomonas maltophilia</name>
    <dbReference type="NCBI Taxonomy" id="40324"/>
    <lineage>
        <taxon>Bacteria</taxon>
        <taxon>Pseudomonadati</taxon>
        <taxon>Pseudomonadota</taxon>
        <taxon>Gammaproteobacteria</taxon>
        <taxon>Lysobacterales</taxon>
        <taxon>Lysobacteraceae</taxon>
        <taxon>Stenotrophomonas</taxon>
        <taxon>Stenotrophomonas maltophilia group</taxon>
    </lineage>
</organism>
<feature type="transmembrane region" description="Helical" evidence="1">
    <location>
        <begin position="216"/>
        <end position="233"/>
    </location>
</feature>
<feature type="transmembrane region" description="Helical" evidence="1">
    <location>
        <begin position="283"/>
        <end position="304"/>
    </location>
</feature>
<dbReference type="GO" id="GO:0016747">
    <property type="term" value="F:acyltransferase activity, transferring groups other than amino-acyl groups"/>
    <property type="evidence" value="ECO:0007669"/>
    <property type="project" value="InterPro"/>
</dbReference>
<protein>
    <submittedName>
        <fullName evidence="3">Acyltransferase family protein</fullName>
    </submittedName>
</protein>
<evidence type="ECO:0000256" key="1">
    <source>
        <dbReference type="SAM" id="Phobius"/>
    </source>
</evidence>
<dbReference type="Proteomes" id="UP001251948">
    <property type="component" value="Unassembled WGS sequence"/>
</dbReference>
<dbReference type="InterPro" id="IPR002656">
    <property type="entry name" value="Acyl_transf_3_dom"/>
</dbReference>
<sequence length="412" mass="47568">MNRRHDIDALRVLAFALLILYHTALAYVGDWGFHLKGSFTTDALQWPMRLVNGWRMSLLFLISGVAIALVRPRMQRDRFVLVRSWRLLLPLLFGMLVVVPIQPYCEGVSRGTVTPGFWEFLLRYWQVRPWPEGSFAGARFGITWNHLWYLAYLWTYTVVLVLVMPLLDGTPMRRFSQWLSAAPAVILIGMPALVLLLWLAWLAPSHPATNTFVDDFYQHAKYGSVFLAGYLLGREPRFWQRVQDLRWASLLAATGALAWYLFLEALGRWLPGDSPLRQWPERFWGLQSQYCEVLYVWAMLMTVLGWGKRYLDRPFPWLPYCTEAVYPWYVLHQSLLIGLLFWLKPLHLAPWLEPMLLLSGTIAGCLLLHEGVIRRSRWLRPLFGLKLGSPRRGAANAARSSLPAANARCDGR</sequence>
<dbReference type="AlphaFoldDB" id="A0AAJ2MU75"/>
<feature type="domain" description="Acyltransferase 3" evidence="2">
    <location>
        <begin position="5"/>
        <end position="369"/>
    </location>
</feature>
<dbReference type="PANTHER" id="PTHR36927">
    <property type="entry name" value="BLR4337 PROTEIN"/>
    <property type="match status" value="1"/>
</dbReference>
<feature type="transmembrane region" description="Helical" evidence="1">
    <location>
        <begin position="53"/>
        <end position="72"/>
    </location>
</feature>
<feature type="transmembrane region" description="Helical" evidence="1">
    <location>
        <begin position="325"/>
        <end position="343"/>
    </location>
</feature>
<feature type="transmembrane region" description="Helical" evidence="1">
    <location>
        <begin position="84"/>
        <end position="101"/>
    </location>
</feature>
<accession>A0AAJ2MU75</accession>
<feature type="transmembrane region" description="Helical" evidence="1">
    <location>
        <begin position="147"/>
        <end position="167"/>
    </location>
</feature>
<keyword evidence="1" id="KW-0812">Transmembrane</keyword>
<dbReference type="Pfam" id="PF01757">
    <property type="entry name" value="Acyl_transf_3"/>
    <property type="match status" value="1"/>
</dbReference>
<feature type="transmembrane region" description="Helical" evidence="1">
    <location>
        <begin position="179"/>
        <end position="204"/>
    </location>
</feature>
<proteinExistence type="predicted"/>
<feature type="transmembrane region" description="Helical" evidence="1">
    <location>
        <begin position="355"/>
        <end position="373"/>
    </location>
</feature>
<feature type="transmembrane region" description="Helical" evidence="1">
    <location>
        <begin position="245"/>
        <end position="263"/>
    </location>
</feature>